<dbReference type="PANTHER" id="PTHR30460:SF0">
    <property type="entry name" value="MODERATE CONDUCTANCE MECHANOSENSITIVE CHANNEL YBIO"/>
    <property type="match status" value="1"/>
</dbReference>
<feature type="transmembrane region" description="Helical" evidence="8">
    <location>
        <begin position="270"/>
        <end position="290"/>
    </location>
</feature>
<dbReference type="InterPro" id="IPR049142">
    <property type="entry name" value="MS_channel_1st"/>
</dbReference>
<dbReference type="SUPFAM" id="SSF82861">
    <property type="entry name" value="Mechanosensitive channel protein MscS (YggB), transmembrane region"/>
    <property type="match status" value="1"/>
</dbReference>
<proteinExistence type="inferred from homology"/>
<feature type="transmembrane region" description="Helical" evidence="8">
    <location>
        <begin position="563"/>
        <end position="580"/>
    </location>
</feature>
<keyword evidence="5 8" id="KW-1133">Transmembrane helix</keyword>
<evidence type="ECO:0000256" key="3">
    <source>
        <dbReference type="ARBA" id="ARBA00022475"/>
    </source>
</evidence>
<dbReference type="Proteomes" id="UP000219621">
    <property type="component" value="Unassembled WGS sequence"/>
</dbReference>
<keyword evidence="3" id="KW-1003">Cell membrane</keyword>
<keyword evidence="9" id="KW-0732">Signal</keyword>
<accession>A0A286GK40</accession>
<feature type="transmembrane region" description="Helical" evidence="8">
    <location>
        <begin position="139"/>
        <end position="160"/>
    </location>
</feature>
<feature type="domain" description="Mechanosensitive ion channel MscS" evidence="10">
    <location>
        <begin position="584"/>
        <end position="647"/>
    </location>
</feature>
<feature type="transmembrane region" description="Helical" evidence="8">
    <location>
        <begin position="184"/>
        <end position="208"/>
    </location>
</feature>
<dbReference type="InterPro" id="IPR011014">
    <property type="entry name" value="MscS_channel_TM-2"/>
</dbReference>
<evidence type="ECO:0000259" key="11">
    <source>
        <dbReference type="Pfam" id="PF21082"/>
    </source>
</evidence>
<evidence type="ECO:0000313" key="15">
    <source>
        <dbReference type="Proteomes" id="UP000219621"/>
    </source>
</evidence>
<dbReference type="Gene3D" id="3.30.70.100">
    <property type="match status" value="1"/>
</dbReference>
<evidence type="ECO:0000313" key="14">
    <source>
        <dbReference type="EMBL" id="SOD95905.1"/>
    </source>
</evidence>
<sequence>MKRTAAQPRLLPALLALVLMLTAVLAAAPPAAAQQSGGQPAVSAETTEQLEALVGTLKDEGRRQQLIGQLEAMIAAQQQVDAAPPPPSSLGARLLDRVSTGLGAASAQVVKLATAAADLPGVARWFARWTGDPDIRARVALGALRVTGIVACALLALWIAQRAVARPRHRLEVREVKPRWLERVFLTIGLALVELIPPAAMVAVGYAVMPLVNPAPSARVAAIVLITALAVLQVVLIVARLLLAPRARPLRWLPLGDETAHYLYLWVRRLALIGVIGFFGAEAAVIFGLPPGGHALITRVVGAVIAVLLVIIVMQNRQPVAQWIRARRMVVRQAPLDATPEGAAAEADAHAKPLRPTGAIGRVVRERFADVWHILAALYVLALYGVWALSVDGGFEYILRATVLSAVVIALAVGLVTVLSRGVDRVFHISDDVKDRFPGIEKRANRYTPLLHTTVRLVVFVVAAGAVLQVWGVGVVEALASGTGRRVAGAAVTIAIVLTVSLVIWEFASSAIERYLSTTDADGNVVERSARAKTLLPLARNVLLVAMIVVVGLVVLSELGVNIAPLLAGAGVVGLAVGFGSQKLVQDIITGAFILFENTISVGDVVAVGGHSGVVEGMTVRSIRLRDMTGTVHSIPFSAVDKVSNLTKDFSYYVLNIGVAYREDTDQVVEVCKEILEEMRQDPEHAVNILEPLEVLGVDAFADSAVIIKARIKTLPIKQWSTGREYNRRMKKKFDELGIEIPFPHQTIYFGEDKQGKAPPARLLLEGNGSSGGAPIPPAPPSPPVNDTGPAPEPRPA</sequence>
<feature type="transmembrane region" description="Helical" evidence="8">
    <location>
        <begin position="296"/>
        <end position="314"/>
    </location>
</feature>
<name>A0A286GK40_9PROT</name>
<evidence type="ECO:0000256" key="1">
    <source>
        <dbReference type="ARBA" id="ARBA00004651"/>
    </source>
</evidence>
<dbReference type="InterPro" id="IPR023408">
    <property type="entry name" value="MscS_beta-dom_sf"/>
</dbReference>
<feature type="signal peptide" evidence="9">
    <location>
        <begin position="1"/>
        <end position="26"/>
    </location>
</feature>
<dbReference type="SUPFAM" id="SSF82689">
    <property type="entry name" value="Mechanosensitive channel protein MscS (YggB), C-terminal domain"/>
    <property type="match status" value="1"/>
</dbReference>
<dbReference type="InterPro" id="IPR045276">
    <property type="entry name" value="YbiO_bact"/>
</dbReference>
<dbReference type="PANTHER" id="PTHR30460">
    <property type="entry name" value="MODERATE CONDUCTANCE MECHANOSENSITIVE CHANNEL YBIO"/>
    <property type="match status" value="1"/>
</dbReference>
<feature type="transmembrane region" description="Helical" evidence="8">
    <location>
        <begin position="397"/>
        <end position="419"/>
    </location>
</feature>
<dbReference type="InterPro" id="IPR010920">
    <property type="entry name" value="LSM_dom_sf"/>
</dbReference>
<feature type="transmembrane region" description="Helical" evidence="8">
    <location>
        <begin position="487"/>
        <end position="508"/>
    </location>
</feature>
<organism evidence="14 15">
    <name type="scientific">Caenispirillum bisanense</name>
    <dbReference type="NCBI Taxonomy" id="414052"/>
    <lineage>
        <taxon>Bacteria</taxon>
        <taxon>Pseudomonadati</taxon>
        <taxon>Pseudomonadota</taxon>
        <taxon>Alphaproteobacteria</taxon>
        <taxon>Rhodospirillales</taxon>
        <taxon>Novispirillaceae</taxon>
        <taxon>Caenispirillum</taxon>
    </lineage>
</organism>
<evidence type="ECO:0000256" key="5">
    <source>
        <dbReference type="ARBA" id="ARBA00022989"/>
    </source>
</evidence>
<dbReference type="AlphaFoldDB" id="A0A286GK40"/>
<dbReference type="GO" id="GO:0008381">
    <property type="term" value="F:mechanosensitive monoatomic ion channel activity"/>
    <property type="evidence" value="ECO:0007669"/>
    <property type="project" value="InterPro"/>
</dbReference>
<evidence type="ECO:0000259" key="10">
    <source>
        <dbReference type="Pfam" id="PF00924"/>
    </source>
</evidence>
<gene>
    <name evidence="14" type="ORF">SAMN05421508_10555</name>
</gene>
<feature type="transmembrane region" description="Helical" evidence="8">
    <location>
        <begin position="455"/>
        <end position="475"/>
    </location>
</feature>
<dbReference type="Gene3D" id="2.30.30.60">
    <property type="match status" value="1"/>
</dbReference>
<feature type="region of interest" description="Disordered" evidence="7">
    <location>
        <begin position="759"/>
        <end position="797"/>
    </location>
</feature>
<dbReference type="SUPFAM" id="SSF50182">
    <property type="entry name" value="Sm-like ribonucleoproteins"/>
    <property type="match status" value="1"/>
</dbReference>
<evidence type="ECO:0000256" key="2">
    <source>
        <dbReference type="ARBA" id="ARBA00008017"/>
    </source>
</evidence>
<keyword evidence="6 8" id="KW-0472">Membrane</keyword>
<dbReference type="InterPro" id="IPR057485">
    <property type="entry name" value="YbiO-like_TM1"/>
</dbReference>
<dbReference type="InterPro" id="IPR011066">
    <property type="entry name" value="MscS_channel_C_sf"/>
</dbReference>
<dbReference type="InterPro" id="IPR049278">
    <property type="entry name" value="MS_channel_C"/>
</dbReference>
<comment type="similarity">
    <text evidence="2">Belongs to the MscS (TC 1.A.23) family.</text>
</comment>
<feature type="transmembrane region" description="Helical" evidence="8">
    <location>
        <begin position="220"/>
        <end position="243"/>
    </location>
</feature>
<evidence type="ECO:0000256" key="7">
    <source>
        <dbReference type="SAM" id="MobiDB-lite"/>
    </source>
</evidence>
<protein>
    <submittedName>
        <fullName evidence="14">Small conductance mechanosensitive channel</fullName>
    </submittedName>
</protein>
<evidence type="ECO:0000259" key="12">
    <source>
        <dbReference type="Pfam" id="PF21088"/>
    </source>
</evidence>
<dbReference type="EMBL" id="OCNJ01000005">
    <property type="protein sequence ID" value="SOD95905.1"/>
    <property type="molecule type" value="Genomic_DNA"/>
</dbReference>
<dbReference type="Pfam" id="PF25392">
    <property type="entry name" value="MS_channel_TM1"/>
    <property type="match status" value="1"/>
</dbReference>
<reference evidence="14 15" key="1">
    <citation type="submission" date="2017-09" db="EMBL/GenBank/DDBJ databases">
        <authorList>
            <person name="Ehlers B."/>
            <person name="Leendertz F.H."/>
        </authorList>
    </citation>
    <scope>NUCLEOTIDE SEQUENCE [LARGE SCALE GENOMIC DNA]</scope>
    <source>
        <strain evidence="14 15">USBA 140</strain>
    </source>
</reference>
<feature type="domain" description="Mechanosensitive ion channel transmembrane helices 2/3" evidence="12">
    <location>
        <begin position="541"/>
        <end position="582"/>
    </location>
</feature>
<dbReference type="OrthoDB" id="9814206at2"/>
<evidence type="ECO:0000256" key="9">
    <source>
        <dbReference type="SAM" id="SignalP"/>
    </source>
</evidence>
<dbReference type="Pfam" id="PF21088">
    <property type="entry name" value="MS_channel_1st"/>
    <property type="match status" value="1"/>
</dbReference>
<evidence type="ECO:0000256" key="4">
    <source>
        <dbReference type="ARBA" id="ARBA00022692"/>
    </source>
</evidence>
<evidence type="ECO:0000256" key="8">
    <source>
        <dbReference type="SAM" id="Phobius"/>
    </source>
</evidence>
<feature type="domain" description="Moderate conductance mechanosensitive channel YbiO-like transmembrane helix 1" evidence="13">
    <location>
        <begin position="401"/>
        <end position="476"/>
    </location>
</feature>
<dbReference type="Pfam" id="PF21082">
    <property type="entry name" value="MS_channel_3rd"/>
    <property type="match status" value="1"/>
</dbReference>
<feature type="domain" description="Mechanosensitive ion channel MscS C-terminal" evidence="11">
    <location>
        <begin position="654"/>
        <end position="741"/>
    </location>
</feature>
<dbReference type="Pfam" id="PF00924">
    <property type="entry name" value="MS_channel_2nd"/>
    <property type="match status" value="1"/>
</dbReference>
<dbReference type="GO" id="GO:0005886">
    <property type="term" value="C:plasma membrane"/>
    <property type="evidence" value="ECO:0007669"/>
    <property type="project" value="UniProtKB-SubCell"/>
</dbReference>
<feature type="transmembrane region" description="Helical" evidence="8">
    <location>
        <begin position="371"/>
        <end position="391"/>
    </location>
</feature>
<feature type="compositionally biased region" description="Pro residues" evidence="7">
    <location>
        <begin position="775"/>
        <end position="784"/>
    </location>
</feature>
<evidence type="ECO:0000256" key="6">
    <source>
        <dbReference type="ARBA" id="ARBA00023136"/>
    </source>
</evidence>
<comment type="subcellular location">
    <subcellularLocation>
        <location evidence="1">Cell membrane</location>
        <topology evidence="1">Multi-pass membrane protein</topology>
    </subcellularLocation>
</comment>
<evidence type="ECO:0000259" key="13">
    <source>
        <dbReference type="Pfam" id="PF25392"/>
    </source>
</evidence>
<dbReference type="InterPro" id="IPR006685">
    <property type="entry name" value="MscS_channel_2nd"/>
</dbReference>
<keyword evidence="15" id="KW-1185">Reference proteome</keyword>
<dbReference type="Gene3D" id="1.10.287.1260">
    <property type="match status" value="2"/>
</dbReference>
<feature type="transmembrane region" description="Helical" evidence="8">
    <location>
        <begin position="538"/>
        <end position="557"/>
    </location>
</feature>
<dbReference type="RefSeq" id="WP_141415123.1">
    <property type="nucleotide sequence ID" value="NZ_OCNJ01000005.1"/>
</dbReference>
<feature type="chain" id="PRO_5012899823" evidence="9">
    <location>
        <begin position="27"/>
        <end position="797"/>
    </location>
</feature>
<keyword evidence="4 8" id="KW-0812">Transmembrane</keyword>